<evidence type="ECO:0000313" key="9">
    <source>
        <dbReference type="Proteomes" id="UP000053718"/>
    </source>
</evidence>
<sequence length="101" mass="11753">MAKESMKMRELKRQKLAAKYAEKRIALKAVISDPNTSDEERWEAVLKLQSLPRDSSPTRQRNRCRVTGRPHGFLRKFGMSRIKVREKAMRGEIPGLKKASW</sequence>
<dbReference type="eggNOG" id="COG0199">
    <property type="taxonomic scope" value="Bacteria"/>
</dbReference>
<dbReference type="EMBL" id="JPIN01000014">
    <property type="protein sequence ID" value="KFZ27850.1"/>
    <property type="molecule type" value="Genomic_DNA"/>
</dbReference>
<dbReference type="InterPro" id="IPR023036">
    <property type="entry name" value="Ribosomal_uS14_bac/plastid"/>
</dbReference>
<keyword evidence="7" id="KW-0699">rRNA-binding</keyword>
<dbReference type="OrthoDB" id="9810484at2"/>
<dbReference type="GO" id="GO:0019843">
    <property type="term" value="F:rRNA binding"/>
    <property type="evidence" value="ECO:0007669"/>
    <property type="project" value="UniProtKB-UniRule"/>
</dbReference>
<evidence type="ECO:0000256" key="1">
    <source>
        <dbReference type="ARBA" id="ARBA00003686"/>
    </source>
</evidence>
<accession>A0A094IJI8</accession>
<protein>
    <recommendedName>
        <fullName evidence="5 7">Small ribosomal subunit protein uS14</fullName>
    </recommendedName>
</protein>
<keyword evidence="7" id="KW-0694">RNA-binding</keyword>
<dbReference type="RefSeq" id="WP_034734087.1">
    <property type="nucleotide sequence ID" value="NZ_JPIN01000014.1"/>
</dbReference>
<dbReference type="InterPro" id="IPR018271">
    <property type="entry name" value="Ribosomal_uS14_CS"/>
</dbReference>
<dbReference type="STRING" id="1517416.IDAT_12245"/>
<gene>
    <name evidence="7 8" type="primary">rpsN</name>
    <name evidence="8" type="ORF">IDAT_12245</name>
</gene>
<dbReference type="SUPFAM" id="SSF57716">
    <property type="entry name" value="Glucocorticoid receptor-like (DNA-binding domain)"/>
    <property type="match status" value="1"/>
</dbReference>
<dbReference type="GO" id="GO:0003735">
    <property type="term" value="F:structural constituent of ribosome"/>
    <property type="evidence" value="ECO:0007669"/>
    <property type="project" value="InterPro"/>
</dbReference>
<evidence type="ECO:0000256" key="2">
    <source>
        <dbReference type="ARBA" id="ARBA00009083"/>
    </source>
</evidence>
<proteinExistence type="inferred from homology"/>
<dbReference type="GO" id="GO:0005737">
    <property type="term" value="C:cytoplasm"/>
    <property type="evidence" value="ECO:0007669"/>
    <property type="project" value="UniProtKB-ARBA"/>
</dbReference>
<evidence type="ECO:0000256" key="3">
    <source>
        <dbReference type="ARBA" id="ARBA00022980"/>
    </source>
</evidence>
<keyword evidence="9" id="KW-1185">Reference proteome</keyword>
<dbReference type="FunFam" id="1.10.287.1480:FF:000001">
    <property type="entry name" value="30S ribosomal protein S14"/>
    <property type="match status" value="1"/>
</dbReference>
<dbReference type="NCBIfam" id="NF006477">
    <property type="entry name" value="PRK08881.1"/>
    <property type="match status" value="1"/>
</dbReference>
<evidence type="ECO:0000313" key="8">
    <source>
        <dbReference type="EMBL" id="KFZ27850.1"/>
    </source>
</evidence>
<evidence type="ECO:0000256" key="4">
    <source>
        <dbReference type="ARBA" id="ARBA00023274"/>
    </source>
</evidence>
<reference evidence="8 9" key="1">
    <citation type="submission" date="2014-06" db="EMBL/GenBank/DDBJ databases">
        <title>Draft genome sequence of Idiomarina sp. MCCC 1A10513.</title>
        <authorList>
            <person name="Du J."/>
            <person name="Lai Q."/>
            <person name="Shao Z."/>
        </authorList>
    </citation>
    <scope>NUCLEOTIDE SEQUENCE [LARGE SCALE GENOMIC DNA]</scope>
    <source>
        <strain evidence="8 9">MCCC 1A10513</strain>
    </source>
</reference>
<name>A0A094IJI8_9GAMM</name>
<dbReference type="AlphaFoldDB" id="A0A094IJI8"/>
<dbReference type="PROSITE" id="PS00527">
    <property type="entry name" value="RIBOSOMAL_S14"/>
    <property type="match status" value="1"/>
</dbReference>
<dbReference type="GO" id="GO:0006412">
    <property type="term" value="P:translation"/>
    <property type="evidence" value="ECO:0007669"/>
    <property type="project" value="UniProtKB-UniRule"/>
</dbReference>
<dbReference type="InterPro" id="IPR001209">
    <property type="entry name" value="Ribosomal_uS14"/>
</dbReference>
<comment type="function">
    <text evidence="1 7">Binds 16S rRNA, required for the assembly of 30S particles and may also be responsible for determining the conformation of the 16S rRNA at the A site.</text>
</comment>
<evidence type="ECO:0000256" key="5">
    <source>
        <dbReference type="ARBA" id="ARBA00035167"/>
    </source>
</evidence>
<evidence type="ECO:0000256" key="6">
    <source>
        <dbReference type="ARBA" id="ARBA00047110"/>
    </source>
</evidence>
<dbReference type="Proteomes" id="UP000053718">
    <property type="component" value="Unassembled WGS sequence"/>
</dbReference>
<dbReference type="PANTHER" id="PTHR19836:SF19">
    <property type="entry name" value="SMALL RIBOSOMAL SUBUNIT PROTEIN US14M"/>
    <property type="match status" value="1"/>
</dbReference>
<comment type="caution">
    <text evidence="8">The sequence shown here is derived from an EMBL/GenBank/DDBJ whole genome shotgun (WGS) entry which is preliminary data.</text>
</comment>
<dbReference type="PANTHER" id="PTHR19836">
    <property type="entry name" value="30S RIBOSOMAL PROTEIN S14"/>
    <property type="match status" value="1"/>
</dbReference>
<dbReference type="Pfam" id="PF00253">
    <property type="entry name" value="Ribosomal_S14"/>
    <property type="match status" value="1"/>
</dbReference>
<dbReference type="Gene3D" id="1.10.287.1480">
    <property type="match status" value="1"/>
</dbReference>
<comment type="similarity">
    <text evidence="2 7">Belongs to the universal ribosomal protein uS14 family.</text>
</comment>
<keyword evidence="4 7" id="KW-0687">Ribonucleoprotein</keyword>
<keyword evidence="3 7" id="KW-0689">Ribosomal protein</keyword>
<dbReference type="GO" id="GO:0015935">
    <property type="term" value="C:small ribosomal subunit"/>
    <property type="evidence" value="ECO:0007669"/>
    <property type="project" value="TreeGrafter"/>
</dbReference>
<organism evidence="8 9">
    <name type="scientific">Pseudidiomarina atlantica</name>
    <dbReference type="NCBI Taxonomy" id="1517416"/>
    <lineage>
        <taxon>Bacteria</taxon>
        <taxon>Pseudomonadati</taxon>
        <taxon>Pseudomonadota</taxon>
        <taxon>Gammaproteobacteria</taxon>
        <taxon>Alteromonadales</taxon>
        <taxon>Idiomarinaceae</taxon>
        <taxon>Pseudidiomarina</taxon>
    </lineage>
</organism>
<comment type="subunit">
    <text evidence="6 7">Part of the 30S ribosomal subunit. Contacts proteins S3 and S10.</text>
</comment>
<evidence type="ECO:0000256" key="7">
    <source>
        <dbReference type="HAMAP-Rule" id="MF_00537"/>
    </source>
</evidence>
<dbReference type="HAMAP" id="MF_00537">
    <property type="entry name" value="Ribosomal_uS14_1"/>
    <property type="match status" value="1"/>
</dbReference>